<evidence type="ECO:0000256" key="1">
    <source>
        <dbReference type="SAM" id="Phobius"/>
    </source>
</evidence>
<feature type="transmembrane region" description="Helical" evidence="1">
    <location>
        <begin position="51"/>
        <end position="70"/>
    </location>
</feature>
<name>A0A1B0ABL2_GLOPL</name>
<organism evidence="2 3">
    <name type="scientific">Glossina pallidipes</name>
    <name type="common">Tsetse fly</name>
    <dbReference type="NCBI Taxonomy" id="7398"/>
    <lineage>
        <taxon>Eukaryota</taxon>
        <taxon>Metazoa</taxon>
        <taxon>Ecdysozoa</taxon>
        <taxon>Arthropoda</taxon>
        <taxon>Hexapoda</taxon>
        <taxon>Insecta</taxon>
        <taxon>Pterygota</taxon>
        <taxon>Neoptera</taxon>
        <taxon>Endopterygota</taxon>
        <taxon>Diptera</taxon>
        <taxon>Brachycera</taxon>
        <taxon>Muscomorpha</taxon>
        <taxon>Hippoboscoidea</taxon>
        <taxon>Glossinidae</taxon>
        <taxon>Glossina</taxon>
    </lineage>
</organism>
<feature type="transmembrane region" description="Helical" evidence="1">
    <location>
        <begin position="20"/>
        <end position="39"/>
    </location>
</feature>
<keyword evidence="3" id="KW-1185">Reference proteome</keyword>
<dbReference type="EnsemblMetazoa" id="GPAI040310-RA">
    <property type="protein sequence ID" value="GPAI040310-PA"/>
    <property type="gene ID" value="GPAI040310"/>
</dbReference>
<protein>
    <submittedName>
        <fullName evidence="2">Uncharacterized protein</fullName>
    </submittedName>
</protein>
<accession>A0A1B0ABL2</accession>
<keyword evidence="1" id="KW-1133">Transmembrane helix</keyword>
<dbReference type="AlphaFoldDB" id="A0A1B0ABL2"/>
<keyword evidence="1" id="KW-0472">Membrane</keyword>
<reference evidence="2" key="2">
    <citation type="submission" date="2020-05" db="UniProtKB">
        <authorList>
            <consortium name="EnsemblMetazoa"/>
        </authorList>
    </citation>
    <scope>IDENTIFICATION</scope>
    <source>
        <strain evidence="2">IAEA</strain>
    </source>
</reference>
<dbReference type="VEuPathDB" id="VectorBase:GPAI040310"/>
<keyword evidence="1" id="KW-0812">Transmembrane</keyword>
<sequence>MFSLSRIFWYLLRFRDLFNLIIYLLYLSHLLAYCTTGGIKRRDNLSQKYIVVMDLRFLMSLFTYVFCMRMSMRMGMRMRINLCVVEPPMLEKNKLKLDRNVFRQQKLLLSYGFITVRLSMENCSLIETKVLRMQVYAETSS</sequence>
<evidence type="ECO:0000313" key="2">
    <source>
        <dbReference type="EnsemblMetazoa" id="GPAI040310-PA"/>
    </source>
</evidence>
<reference evidence="3" key="1">
    <citation type="submission" date="2014-03" db="EMBL/GenBank/DDBJ databases">
        <authorList>
            <person name="Aksoy S."/>
            <person name="Warren W."/>
            <person name="Wilson R.K."/>
        </authorList>
    </citation>
    <scope>NUCLEOTIDE SEQUENCE [LARGE SCALE GENOMIC DNA]</scope>
    <source>
        <strain evidence="3">IAEA</strain>
    </source>
</reference>
<evidence type="ECO:0000313" key="3">
    <source>
        <dbReference type="Proteomes" id="UP000092445"/>
    </source>
</evidence>
<dbReference type="Proteomes" id="UP000092445">
    <property type="component" value="Unassembled WGS sequence"/>
</dbReference>
<proteinExistence type="predicted"/>